<proteinExistence type="predicted"/>
<keyword evidence="2" id="KW-1185">Reference proteome</keyword>
<reference evidence="1" key="1">
    <citation type="submission" date="2021-06" db="EMBL/GenBank/DDBJ databases">
        <authorList>
            <person name="Kallberg Y."/>
            <person name="Tangrot J."/>
            <person name="Rosling A."/>
        </authorList>
    </citation>
    <scope>NUCLEOTIDE SEQUENCE</scope>
    <source>
        <strain evidence="1">28 12/20/2015</strain>
    </source>
</reference>
<gene>
    <name evidence="1" type="ORF">SPELUC_LOCUS16362</name>
</gene>
<protein>
    <submittedName>
        <fullName evidence="1">2355_t:CDS:1</fullName>
    </submittedName>
</protein>
<comment type="caution">
    <text evidence="1">The sequence shown here is derived from an EMBL/GenBank/DDBJ whole genome shotgun (WGS) entry which is preliminary data.</text>
</comment>
<dbReference type="Proteomes" id="UP000789366">
    <property type="component" value="Unassembled WGS sequence"/>
</dbReference>
<feature type="non-terminal residue" evidence="1">
    <location>
        <position position="1"/>
    </location>
</feature>
<evidence type="ECO:0000313" key="1">
    <source>
        <dbReference type="EMBL" id="CAG8780283.1"/>
    </source>
</evidence>
<name>A0ACA9R7P0_9GLOM</name>
<accession>A0ACA9R7P0</accession>
<evidence type="ECO:0000313" key="2">
    <source>
        <dbReference type="Proteomes" id="UP000789366"/>
    </source>
</evidence>
<sequence length="67" mass="8159">KLVNVFHQENSSNYESLNIQIIQNSIDEYNNSSNDEQHDDSNEEHNYEIDITDLHKIFWFRFLLMRL</sequence>
<organism evidence="1 2">
    <name type="scientific">Cetraspora pellucida</name>
    <dbReference type="NCBI Taxonomy" id="1433469"/>
    <lineage>
        <taxon>Eukaryota</taxon>
        <taxon>Fungi</taxon>
        <taxon>Fungi incertae sedis</taxon>
        <taxon>Mucoromycota</taxon>
        <taxon>Glomeromycotina</taxon>
        <taxon>Glomeromycetes</taxon>
        <taxon>Diversisporales</taxon>
        <taxon>Gigasporaceae</taxon>
        <taxon>Cetraspora</taxon>
    </lineage>
</organism>
<dbReference type="EMBL" id="CAJVPW010059992">
    <property type="protein sequence ID" value="CAG8780283.1"/>
    <property type="molecule type" value="Genomic_DNA"/>
</dbReference>